<evidence type="ECO:0008006" key="7">
    <source>
        <dbReference type="Google" id="ProtNLM"/>
    </source>
</evidence>
<dbReference type="EMBL" id="JAKJXP020000046">
    <property type="protein sequence ID" value="KAK7751728.1"/>
    <property type="molecule type" value="Genomic_DNA"/>
</dbReference>
<evidence type="ECO:0000256" key="4">
    <source>
        <dbReference type="PIRSR" id="PIRSR602401-1"/>
    </source>
</evidence>
<dbReference type="PANTHER" id="PTHR24305">
    <property type="entry name" value="CYTOCHROME P450"/>
    <property type="match status" value="1"/>
</dbReference>
<evidence type="ECO:0000256" key="2">
    <source>
        <dbReference type="ARBA" id="ARBA00022723"/>
    </source>
</evidence>
<feature type="binding site" description="axial binding residue" evidence="4">
    <location>
        <position position="426"/>
    </location>
    <ligand>
        <name>heme</name>
        <dbReference type="ChEBI" id="CHEBI:30413"/>
    </ligand>
    <ligandPart>
        <name>Fe</name>
        <dbReference type="ChEBI" id="CHEBI:18248"/>
    </ligandPart>
</feature>
<keyword evidence="1 4" id="KW-0349">Heme</keyword>
<dbReference type="SUPFAM" id="SSF48264">
    <property type="entry name" value="Cytochrome P450"/>
    <property type="match status" value="1"/>
</dbReference>
<organism evidence="5 6">
    <name type="scientific">Diatrype stigma</name>
    <dbReference type="NCBI Taxonomy" id="117547"/>
    <lineage>
        <taxon>Eukaryota</taxon>
        <taxon>Fungi</taxon>
        <taxon>Dikarya</taxon>
        <taxon>Ascomycota</taxon>
        <taxon>Pezizomycotina</taxon>
        <taxon>Sordariomycetes</taxon>
        <taxon>Xylariomycetidae</taxon>
        <taxon>Xylariales</taxon>
        <taxon>Diatrypaceae</taxon>
        <taxon>Diatrype</taxon>
    </lineage>
</organism>
<sequence>MPVARAATIPNDGVIRYLGAFNQERLLLTGSKALADVLVTRSYEYAKPPEVQLALSRILGVGVLVAEGDEHKFQRKKLMPAFAFRHIKDLYPIFWEKSREAVQAMTNEIVGNASKQAPSSPDPEKSSKTQVIEVGEWASRATLDIIGVAGLGKDFGAIQNPDTELSQTYKNVFTPNKQAQKLALLTFFLPSWVVARLPVKRNNDILAASRTIRSVCGDLIREKREQLARREKDGGGAAPTGFDILSVALESGAFTDENLIDQLMTFLAAGHETTATAMTWAIYMLAKNPAVQARLRREVRAHLPSVDVNDDGARAISSADIDSLPYLNAVCSEVLRYYAPVPLTLRQAGPGAMLLGRPVPEGTRIILSPWATNFDPKLWGADAAEFRPERWLSPGGADDKQDHFLASGGAASNFAYLTFLHGPRSCIGQSFAKAEFACLLACWVGRFEFALRDEADSDERNVSVKGSGATAKPEHGMYVHATVVDGW</sequence>
<proteinExistence type="predicted"/>
<gene>
    <name evidence="5" type="ORF">SLS62_006389</name>
</gene>
<dbReference type="GO" id="GO:0016705">
    <property type="term" value="F:oxidoreductase activity, acting on paired donors, with incorporation or reduction of molecular oxygen"/>
    <property type="evidence" value="ECO:0007669"/>
    <property type="project" value="InterPro"/>
</dbReference>
<dbReference type="GO" id="GO:0005506">
    <property type="term" value="F:iron ion binding"/>
    <property type="evidence" value="ECO:0007669"/>
    <property type="project" value="InterPro"/>
</dbReference>
<keyword evidence="3 4" id="KW-0408">Iron</keyword>
<dbReference type="FunFam" id="1.10.630.10:FF:000051">
    <property type="entry name" value="Cytochrome P450 monooxygenase (Fum15)"/>
    <property type="match status" value="1"/>
</dbReference>
<dbReference type="PANTHER" id="PTHR24305:SF227">
    <property type="entry name" value="P450, PUTATIVE (EUROFUNG)-RELATED"/>
    <property type="match status" value="1"/>
</dbReference>
<evidence type="ECO:0000313" key="5">
    <source>
        <dbReference type="EMBL" id="KAK7751728.1"/>
    </source>
</evidence>
<name>A0AAN9YMV5_9PEZI</name>
<dbReference type="PRINTS" id="PR00385">
    <property type="entry name" value="P450"/>
</dbReference>
<dbReference type="GO" id="GO:0004497">
    <property type="term" value="F:monooxygenase activity"/>
    <property type="evidence" value="ECO:0007669"/>
    <property type="project" value="InterPro"/>
</dbReference>
<dbReference type="InterPro" id="IPR002401">
    <property type="entry name" value="Cyt_P450_E_grp-I"/>
</dbReference>
<dbReference type="AlphaFoldDB" id="A0AAN9YMV5"/>
<dbReference type="Pfam" id="PF00067">
    <property type="entry name" value="p450"/>
    <property type="match status" value="1"/>
</dbReference>
<dbReference type="InterPro" id="IPR036396">
    <property type="entry name" value="Cyt_P450_sf"/>
</dbReference>
<dbReference type="GO" id="GO:0020037">
    <property type="term" value="F:heme binding"/>
    <property type="evidence" value="ECO:0007669"/>
    <property type="project" value="InterPro"/>
</dbReference>
<evidence type="ECO:0000313" key="6">
    <source>
        <dbReference type="Proteomes" id="UP001320420"/>
    </source>
</evidence>
<comment type="caution">
    <text evidence="5">The sequence shown here is derived from an EMBL/GenBank/DDBJ whole genome shotgun (WGS) entry which is preliminary data.</text>
</comment>
<evidence type="ECO:0000256" key="1">
    <source>
        <dbReference type="ARBA" id="ARBA00022617"/>
    </source>
</evidence>
<keyword evidence="6" id="KW-1185">Reference proteome</keyword>
<dbReference type="InterPro" id="IPR001128">
    <property type="entry name" value="Cyt_P450"/>
</dbReference>
<protein>
    <recommendedName>
        <fullName evidence="7">Cytochrome P450 monooxygenase</fullName>
    </recommendedName>
</protein>
<dbReference type="CDD" id="cd11069">
    <property type="entry name" value="CYP_FUM15-like"/>
    <property type="match status" value="1"/>
</dbReference>
<dbReference type="PRINTS" id="PR00463">
    <property type="entry name" value="EP450I"/>
</dbReference>
<dbReference type="InterPro" id="IPR050121">
    <property type="entry name" value="Cytochrome_P450_monoxygenase"/>
</dbReference>
<reference evidence="5 6" key="1">
    <citation type="submission" date="2024-02" db="EMBL/GenBank/DDBJ databases">
        <title>De novo assembly and annotation of 12 fungi associated with fruit tree decline syndrome in Ontario, Canada.</title>
        <authorList>
            <person name="Sulman M."/>
            <person name="Ellouze W."/>
            <person name="Ilyukhin E."/>
        </authorList>
    </citation>
    <scope>NUCLEOTIDE SEQUENCE [LARGE SCALE GENOMIC DNA]</scope>
    <source>
        <strain evidence="5 6">M11/M66-122</strain>
    </source>
</reference>
<accession>A0AAN9YMV5</accession>
<keyword evidence="2 4" id="KW-0479">Metal-binding</keyword>
<dbReference type="Gene3D" id="1.10.630.10">
    <property type="entry name" value="Cytochrome P450"/>
    <property type="match status" value="1"/>
</dbReference>
<comment type="cofactor">
    <cofactor evidence="4">
        <name>heme</name>
        <dbReference type="ChEBI" id="CHEBI:30413"/>
    </cofactor>
</comment>
<dbReference type="Proteomes" id="UP001320420">
    <property type="component" value="Unassembled WGS sequence"/>
</dbReference>
<evidence type="ECO:0000256" key="3">
    <source>
        <dbReference type="ARBA" id="ARBA00023004"/>
    </source>
</evidence>